<reference evidence="6" key="2">
    <citation type="submission" date="2025-09" db="UniProtKB">
        <authorList>
            <consortium name="Ensembl"/>
        </authorList>
    </citation>
    <scope>IDENTIFICATION</scope>
</reference>
<dbReference type="GO" id="GO:0005525">
    <property type="term" value="F:GTP binding"/>
    <property type="evidence" value="ECO:0007669"/>
    <property type="project" value="UniProtKB-KW"/>
</dbReference>
<dbReference type="Gene3D" id="3.40.50.300">
    <property type="entry name" value="P-loop containing nucleotide triphosphate hydrolases"/>
    <property type="match status" value="1"/>
</dbReference>
<dbReference type="Proteomes" id="UP000694392">
    <property type="component" value="Unplaced"/>
</dbReference>
<dbReference type="SUPFAM" id="SSF52540">
    <property type="entry name" value="P-loop containing nucleoside triphosphate hydrolases"/>
    <property type="match status" value="1"/>
</dbReference>
<feature type="binding site" evidence="3">
    <location>
        <begin position="176"/>
        <end position="179"/>
    </location>
    <ligand>
        <name>GTP</name>
        <dbReference type="ChEBI" id="CHEBI:37565"/>
    </ligand>
</feature>
<evidence type="ECO:0000256" key="4">
    <source>
        <dbReference type="PIRSR" id="PIRSR606689-2"/>
    </source>
</evidence>
<evidence type="ECO:0000313" key="7">
    <source>
        <dbReference type="Proteomes" id="UP000694392"/>
    </source>
</evidence>
<keyword evidence="1 3" id="KW-0547">Nucleotide-binding</keyword>
<evidence type="ECO:0000256" key="2">
    <source>
        <dbReference type="ARBA" id="ARBA00023134"/>
    </source>
</evidence>
<dbReference type="GO" id="GO:0003924">
    <property type="term" value="F:GTPase activity"/>
    <property type="evidence" value="ECO:0007669"/>
    <property type="project" value="InterPro"/>
</dbReference>
<proteinExistence type="predicted"/>
<dbReference type="Pfam" id="PF00025">
    <property type="entry name" value="Arf"/>
    <property type="match status" value="1"/>
</dbReference>
<dbReference type="Ensembl" id="ENSSPUT00000008954.1">
    <property type="protein sequence ID" value="ENSSPUP00000008394.1"/>
    <property type="gene ID" value="ENSSPUG00000006518.1"/>
</dbReference>
<dbReference type="InterPro" id="IPR006689">
    <property type="entry name" value="Small_GTPase_ARF/SAR"/>
</dbReference>
<dbReference type="InterPro" id="IPR027417">
    <property type="entry name" value="P-loop_NTPase"/>
</dbReference>
<dbReference type="OMA" id="THALVYV"/>
<dbReference type="GO" id="GO:0046872">
    <property type="term" value="F:metal ion binding"/>
    <property type="evidence" value="ECO:0007669"/>
    <property type="project" value="UniProtKB-KW"/>
</dbReference>
<keyword evidence="5" id="KW-0472">Membrane</keyword>
<keyword evidence="4" id="KW-0460">Magnesium</keyword>
<keyword evidence="7" id="KW-1185">Reference proteome</keyword>
<evidence type="ECO:0000313" key="6">
    <source>
        <dbReference type="Ensembl" id="ENSSPUP00000008394.1"/>
    </source>
</evidence>
<protein>
    <submittedName>
        <fullName evidence="6">ARF like GTPase 10</fullName>
    </submittedName>
</protein>
<keyword evidence="2 3" id="KW-0342">GTP-binding</keyword>
<dbReference type="PRINTS" id="PR00328">
    <property type="entry name" value="SAR1GTPBP"/>
</dbReference>
<dbReference type="AlphaFoldDB" id="A0A8D0GPU2"/>
<feature type="binding site" evidence="4">
    <location>
        <position position="100"/>
    </location>
    <ligand>
        <name>Mg(2+)</name>
        <dbReference type="ChEBI" id="CHEBI:18420"/>
    </ligand>
</feature>
<feature type="binding site" evidence="4">
    <location>
        <position position="82"/>
    </location>
    <ligand>
        <name>Mg(2+)</name>
        <dbReference type="ChEBI" id="CHEBI:18420"/>
    </ligand>
</feature>
<keyword evidence="5" id="KW-0812">Transmembrane</keyword>
<gene>
    <name evidence="6" type="primary">ARL10</name>
</gene>
<name>A0A8D0GPU2_SPHPU</name>
<dbReference type="PANTHER" id="PTHR46724">
    <property type="entry name" value="ADP-RIBOSYLATION FACTOR-LIKE PROTEIN 9-RELATED"/>
    <property type="match status" value="1"/>
</dbReference>
<keyword evidence="5" id="KW-1133">Transmembrane helix</keyword>
<reference evidence="6" key="1">
    <citation type="submission" date="2025-08" db="UniProtKB">
        <authorList>
            <consortium name="Ensembl"/>
        </authorList>
    </citation>
    <scope>IDENTIFICATION</scope>
</reference>
<sequence length="236" mass="25710">MAPSAGAFKHLSLVLGAAVTALGSLLFIAWKTYFRDGNASSSWRGQWEQQLEAEPGCNLREEELHSCERQVLVLGLDGAGKSSVLHYISSVAAKGRASPTQGFNSVRLHADGLQMDLLEVGGSQNLRSYWNQYLTWAHVLVFVVDSSDSSRLPTACQELHNLLAEDPQLPLVVLANKQDKSDALSVAELHQELALHTLNGQREFFLLPTSAIRSSLATATSILHLKSLLVKLLAQV</sequence>
<dbReference type="SMART" id="SM00178">
    <property type="entry name" value="SAR"/>
    <property type="match status" value="1"/>
</dbReference>
<dbReference type="SMART" id="SM00177">
    <property type="entry name" value="ARF"/>
    <property type="match status" value="1"/>
</dbReference>
<feature type="transmembrane region" description="Helical" evidence="5">
    <location>
        <begin position="12"/>
        <end position="34"/>
    </location>
</feature>
<feature type="binding site" evidence="3">
    <location>
        <position position="122"/>
    </location>
    <ligand>
        <name>GTP</name>
        <dbReference type="ChEBI" id="CHEBI:37565"/>
    </ligand>
</feature>
<organism evidence="6 7">
    <name type="scientific">Sphenodon punctatus</name>
    <name type="common">Tuatara</name>
    <name type="synonym">Hatteria punctata</name>
    <dbReference type="NCBI Taxonomy" id="8508"/>
    <lineage>
        <taxon>Eukaryota</taxon>
        <taxon>Metazoa</taxon>
        <taxon>Chordata</taxon>
        <taxon>Craniata</taxon>
        <taxon>Vertebrata</taxon>
        <taxon>Euteleostomi</taxon>
        <taxon>Lepidosauria</taxon>
        <taxon>Sphenodontia</taxon>
        <taxon>Sphenodontidae</taxon>
        <taxon>Sphenodon</taxon>
    </lineage>
</organism>
<evidence type="ECO:0000256" key="5">
    <source>
        <dbReference type="SAM" id="Phobius"/>
    </source>
</evidence>
<evidence type="ECO:0000256" key="3">
    <source>
        <dbReference type="PIRSR" id="PIRSR606689-1"/>
    </source>
</evidence>
<dbReference type="GeneTree" id="ENSGT00940000160017"/>
<dbReference type="PANTHER" id="PTHR46724:SF1">
    <property type="entry name" value="ADP RIBOSYLATION FACTOR LIKE GTPASE 10"/>
    <property type="match status" value="1"/>
</dbReference>
<accession>A0A8D0GPU2</accession>
<keyword evidence="4" id="KW-0479">Metal-binding</keyword>
<evidence type="ECO:0000256" key="1">
    <source>
        <dbReference type="ARBA" id="ARBA00022741"/>
    </source>
</evidence>
<dbReference type="PROSITE" id="PS51417">
    <property type="entry name" value="ARF"/>
    <property type="match status" value="1"/>
</dbReference>
<feature type="binding site" evidence="3">
    <location>
        <begin position="75"/>
        <end position="82"/>
    </location>
    <ligand>
        <name>GTP</name>
        <dbReference type="ChEBI" id="CHEBI:37565"/>
    </ligand>
</feature>
<dbReference type="InterPro" id="IPR053254">
    <property type="entry name" value="Arf-like_GTPase"/>
</dbReference>